<organism evidence="9 10">
    <name type="scientific">Micromonospora saelicesensis</name>
    <dbReference type="NCBI Taxonomy" id="285676"/>
    <lineage>
        <taxon>Bacteria</taxon>
        <taxon>Bacillati</taxon>
        <taxon>Actinomycetota</taxon>
        <taxon>Actinomycetes</taxon>
        <taxon>Micromonosporales</taxon>
        <taxon>Micromonosporaceae</taxon>
        <taxon>Micromonospora</taxon>
    </lineage>
</organism>
<dbReference type="InterPro" id="IPR017583">
    <property type="entry name" value="Tagatose/fructose_Pkinase"/>
</dbReference>
<dbReference type="EMBL" id="PYAG01000007">
    <property type="protein sequence ID" value="RAO36256.1"/>
    <property type="molecule type" value="Genomic_DNA"/>
</dbReference>
<sequence length="339" mass="35230">MTIEDPPRVRGRDDLIISVALNPALDITYTVPELVPDTSHRVTGVVARAGGKGLNVARVLRQLGAETVVLGLLGGASGEHIEAELAAAGVPAQFTRLGGETRRTVTVLAQGTATVLNEPGPHVTEAQWVAFRETFAERVRAARVVVLSGSRPPGVPETAYADLVTIARAARAETIVDADGSALRHALAAGPALAKPNAHEAADLLGRSVRTREDAVAVAHRLVRSGATAGVVSRGADGFVAVTGGAAYSVRAPERVPGNPTGAGDALAAVLAYGLLTRAPWRDVLARGAAVSAAAVACPWAGEYDDDVASRLLPGTRVEKLEEHRPDREQEPCRTSPPR</sequence>
<evidence type="ECO:0000256" key="3">
    <source>
        <dbReference type="ARBA" id="ARBA00022741"/>
    </source>
</evidence>
<dbReference type="SUPFAM" id="SSF53613">
    <property type="entry name" value="Ribokinase-like"/>
    <property type="match status" value="1"/>
</dbReference>
<dbReference type="GO" id="GO:0008443">
    <property type="term" value="F:phosphofructokinase activity"/>
    <property type="evidence" value="ECO:0007669"/>
    <property type="project" value="TreeGrafter"/>
</dbReference>
<evidence type="ECO:0000256" key="7">
    <source>
        <dbReference type="SAM" id="MobiDB-lite"/>
    </source>
</evidence>
<evidence type="ECO:0000256" key="5">
    <source>
        <dbReference type="ARBA" id="ARBA00022840"/>
    </source>
</evidence>
<feature type="compositionally biased region" description="Basic and acidic residues" evidence="7">
    <location>
        <begin position="317"/>
        <end position="332"/>
    </location>
</feature>
<evidence type="ECO:0000313" key="9">
    <source>
        <dbReference type="EMBL" id="RAO36256.1"/>
    </source>
</evidence>
<dbReference type="CDD" id="cd01164">
    <property type="entry name" value="FruK_PfkB_like"/>
    <property type="match status" value="1"/>
</dbReference>
<evidence type="ECO:0000256" key="6">
    <source>
        <dbReference type="PIRNR" id="PIRNR000535"/>
    </source>
</evidence>
<dbReference type="InterPro" id="IPR029056">
    <property type="entry name" value="Ribokinase-like"/>
</dbReference>
<protein>
    <submittedName>
        <fullName evidence="9">Tagatose-6-phosphate kinase</fullName>
    </submittedName>
</protein>
<dbReference type="PANTHER" id="PTHR46566">
    <property type="entry name" value="1-PHOSPHOFRUCTOKINASE-RELATED"/>
    <property type="match status" value="1"/>
</dbReference>
<comment type="similarity">
    <text evidence="1">Belongs to the carbohydrate kinase PfkB family.</text>
</comment>
<dbReference type="InterPro" id="IPR011611">
    <property type="entry name" value="PfkB_dom"/>
</dbReference>
<dbReference type="PANTHER" id="PTHR46566:SF5">
    <property type="entry name" value="1-PHOSPHOFRUCTOKINASE"/>
    <property type="match status" value="1"/>
</dbReference>
<dbReference type="Pfam" id="PF00294">
    <property type="entry name" value="PfkB"/>
    <property type="match status" value="1"/>
</dbReference>
<dbReference type="InterPro" id="IPR002173">
    <property type="entry name" value="Carboh/pur_kinase_PfkB_CS"/>
</dbReference>
<evidence type="ECO:0000256" key="4">
    <source>
        <dbReference type="ARBA" id="ARBA00022777"/>
    </source>
</evidence>
<dbReference type="GO" id="GO:0005524">
    <property type="term" value="F:ATP binding"/>
    <property type="evidence" value="ECO:0007669"/>
    <property type="project" value="UniProtKB-KW"/>
</dbReference>
<feature type="domain" description="Carbohydrate kinase PfkB" evidence="8">
    <location>
        <begin position="26"/>
        <end position="299"/>
    </location>
</feature>
<proteinExistence type="inferred from homology"/>
<dbReference type="GO" id="GO:0005829">
    <property type="term" value="C:cytosol"/>
    <property type="evidence" value="ECO:0007669"/>
    <property type="project" value="TreeGrafter"/>
</dbReference>
<evidence type="ECO:0000256" key="2">
    <source>
        <dbReference type="ARBA" id="ARBA00022679"/>
    </source>
</evidence>
<comment type="caution">
    <text evidence="9">The sequence shown here is derived from an EMBL/GenBank/DDBJ whole genome shotgun (WGS) entry which is preliminary data.</text>
</comment>
<dbReference type="Gene3D" id="3.40.1190.20">
    <property type="match status" value="1"/>
</dbReference>
<reference evidence="9 10" key="1">
    <citation type="submission" date="2018-03" db="EMBL/GenBank/DDBJ databases">
        <title>Defining the species Micromonospora saelicesensis and Micromonospora noduli under the framework of genomics.</title>
        <authorList>
            <person name="Riesco R."/>
            <person name="Trujillo M.E."/>
        </authorList>
    </citation>
    <scope>NUCLEOTIDE SEQUENCE [LARGE SCALE GENOMIC DNA]</scope>
    <source>
        <strain evidence="9 10">PSN13</strain>
    </source>
</reference>
<evidence type="ECO:0000259" key="8">
    <source>
        <dbReference type="Pfam" id="PF00294"/>
    </source>
</evidence>
<keyword evidence="5" id="KW-0067">ATP-binding</keyword>
<dbReference type="NCBIfam" id="TIGR03168">
    <property type="entry name" value="1-PFK"/>
    <property type="match status" value="1"/>
</dbReference>
<evidence type="ECO:0000256" key="1">
    <source>
        <dbReference type="ARBA" id="ARBA00010688"/>
    </source>
</evidence>
<keyword evidence="4 9" id="KW-0418">Kinase</keyword>
<gene>
    <name evidence="9" type="ORF">PSN13_01852</name>
</gene>
<dbReference type="Proteomes" id="UP000249419">
    <property type="component" value="Unassembled WGS sequence"/>
</dbReference>
<feature type="region of interest" description="Disordered" evidence="7">
    <location>
        <begin position="317"/>
        <end position="339"/>
    </location>
</feature>
<keyword evidence="2 6" id="KW-0808">Transferase</keyword>
<dbReference type="AlphaFoldDB" id="A0A328NX14"/>
<dbReference type="PROSITE" id="PS00583">
    <property type="entry name" value="PFKB_KINASES_1"/>
    <property type="match status" value="1"/>
</dbReference>
<dbReference type="PIRSF" id="PIRSF000535">
    <property type="entry name" value="1PFK/6PFK/LacC"/>
    <property type="match status" value="1"/>
</dbReference>
<keyword evidence="3" id="KW-0547">Nucleotide-binding</keyword>
<name>A0A328NX14_9ACTN</name>
<accession>A0A328NX14</accession>
<evidence type="ECO:0000313" key="10">
    <source>
        <dbReference type="Proteomes" id="UP000249419"/>
    </source>
</evidence>
<dbReference type="RefSeq" id="WP_258400389.1">
    <property type="nucleotide sequence ID" value="NZ_PYAG01000007.1"/>
</dbReference>